<feature type="compositionally biased region" description="Acidic residues" evidence="12">
    <location>
        <begin position="158"/>
        <end position="168"/>
    </location>
</feature>
<feature type="compositionally biased region" description="Low complexity" evidence="12">
    <location>
        <begin position="1"/>
        <end position="14"/>
    </location>
</feature>
<dbReference type="HOGENOM" id="CLU_115167_0_0_1"/>
<dbReference type="EMBL" id="KI397373">
    <property type="protein sequence ID" value="ERM95880.1"/>
    <property type="molecule type" value="Genomic_DNA"/>
</dbReference>
<evidence type="ECO:0000256" key="5">
    <source>
        <dbReference type="ARBA" id="ARBA00022692"/>
    </source>
</evidence>
<feature type="region of interest" description="Disordered" evidence="12">
    <location>
        <begin position="149"/>
        <end position="178"/>
    </location>
</feature>
<dbReference type="eggNOG" id="KOG0800">
    <property type="taxonomic scope" value="Eukaryota"/>
</dbReference>
<feature type="transmembrane region" description="Helical" evidence="13">
    <location>
        <begin position="114"/>
        <end position="134"/>
    </location>
</feature>
<keyword evidence="6" id="KW-0479">Metal-binding</keyword>
<evidence type="ECO:0000256" key="3">
    <source>
        <dbReference type="ARBA" id="ARBA00012483"/>
    </source>
</evidence>
<evidence type="ECO:0000256" key="6">
    <source>
        <dbReference type="ARBA" id="ARBA00022723"/>
    </source>
</evidence>
<evidence type="ECO:0000256" key="12">
    <source>
        <dbReference type="SAM" id="MobiDB-lite"/>
    </source>
</evidence>
<evidence type="ECO:0000256" key="1">
    <source>
        <dbReference type="ARBA" id="ARBA00000900"/>
    </source>
</evidence>
<keyword evidence="9" id="KW-0862">Zinc</keyword>
<dbReference type="EC" id="2.3.2.27" evidence="3"/>
<evidence type="ECO:0000256" key="8">
    <source>
        <dbReference type="ARBA" id="ARBA00022786"/>
    </source>
</evidence>
<keyword evidence="5 13" id="KW-0812">Transmembrane</keyword>
<evidence type="ECO:0000256" key="10">
    <source>
        <dbReference type="ARBA" id="ARBA00022989"/>
    </source>
</evidence>
<dbReference type="GO" id="GO:0016020">
    <property type="term" value="C:membrane"/>
    <property type="evidence" value="ECO:0007669"/>
    <property type="project" value="UniProtKB-SubCell"/>
</dbReference>
<proteinExistence type="predicted"/>
<reference evidence="15" key="1">
    <citation type="journal article" date="2013" name="Science">
        <title>The Amborella genome and the evolution of flowering plants.</title>
        <authorList>
            <consortium name="Amborella Genome Project"/>
        </authorList>
    </citation>
    <scope>NUCLEOTIDE SEQUENCE [LARGE SCALE GENOMIC DNA]</scope>
</reference>
<evidence type="ECO:0000313" key="15">
    <source>
        <dbReference type="Proteomes" id="UP000017836"/>
    </source>
</evidence>
<keyword evidence="8" id="KW-0833">Ubl conjugation pathway</keyword>
<comment type="subcellular location">
    <subcellularLocation>
        <location evidence="2">Membrane</location>
        <topology evidence="2">Multi-pass membrane protein</topology>
    </subcellularLocation>
</comment>
<comment type="catalytic activity">
    <reaction evidence="1">
        <text>S-ubiquitinyl-[E2 ubiquitin-conjugating enzyme]-L-cysteine + [acceptor protein]-L-lysine = [E2 ubiquitin-conjugating enzyme]-L-cysteine + N(6)-ubiquitinyl-[acceptor protein]-L-lysine.</text>
        <dbReference type="EC" id="2.3.2.27"/>
    </reaction>
</comment>
<keyword evidence="15" id="KW-1185">Reference proteome</keyword>
<keyword evidence="11 13" id="KW-0472">Membrane</keyword>
<dbReference type="Proteomes" id="UP000017836">
    <property type="component" value="Unassembled WGS sequence"/>
</dbReference>
<dbReference type="GO" id="GO:0061630">
    <property type="term" value="F:ubiquitin protein ligase activity"/>
    <property type="evidence" value="ECO:0007669"/>
    <property type="project" value="UniProtKB-EC"/>
</dbReference>
<evidence type="ECO:0000256" key="11">
    <source>
        <dbReference type="ARBA" id="ARBA00023136"/>
    </source>
</evidence>
<dbReference type="OMA" id="AREEDNA"/>
<keyword evidence="4" id="KW-0808">Transferase</keyword>
<keyword evidence="7" id="KW-0863">Zinc-finger</keyword>
<protein>
    <recommendedName>
        <fullName evidence="3">RING-type E3 ubiquitin transferase</fullName>
        <ecNumber evidence="3">2.3.2.27</ecNumber>
    </recommendedName>
</protein>
<dbReference type="AlphaFoldDB" id="W1NKY9"/>
<evidence type="ECO:0000313" key="14">
    <source>
        <dbReference type="EMBL" id="ERM95880.1"/>
    </source>
</evidence>
<evidence type="ECO:0000256" key="2">
    <source>
        <dbReference type="ARBA" id="ARBA00004141"/>
    </source>
</evidence>
<accession>W1NKY9</accession>
<sequence>MATSTPSSATSPSSLDSRPLLFRHNPSTNGNGNGNGGASSQLALLIGRATGRQSLREPSVAVREAAALQLEERRADWGYSKPVVALDIAWNLVFFAASVAILASSTHENPPTPVRLWICGYALQCLLHVIFVWAEFRRRERRRLPESVAAPAGGAVDSGEDESGEDEVAGGGGGFHRTGSRIRLFWAGSPIYAPLGYGS</sequence>
<dbReference type="PANTHER" id="PTHR45977:SF11">
    <property type="entry name" value="E3 UBIQUITIN PROTEIN LIGASE RIE1"/>
    <property type="match status" value="1"/>
</dbReference>
<gene>
    <name evidence="14" type="ORF">AMTR_s00060p00138860</name>
</gene>
<evidence type="ECO:0000256" key="7">
    <source>
        <dbReference type="ARBA" id="ARBA00022771"/>
    </source>
</evidence>
<dbReference type="Gramene" id="ERM95880">
    <property type="protein sequence ID" value="ERM95880"/>
    <property type="gene ID" value="AMTR_s00060p00138860"/>
</dbReference>
<evidence type="ECO:0000256" key="4">
    <source>
        <dbReference type="ARBA" id="ARBA00022679"/>
    </source>
</evidence>
<evidence type="ECO:0000256" key="13">
    <source>
        <dbReference type="SAM" id="Phobius"/>
    </source>
</evidence>
<dbReference type="GO" id="GO:0008270">
    <property type="term" value="F:zinc ion binding"/>
    <property type="evidence" value="ECO:0007669"/>
    <property type="project" value="UniProtKB-KW"/>
</dbReference>
<feature type="region of interest" description="Disordered" evidence="12">
    <location>
        <begin position="1"/>
        <end position="34"/>
    </location>
</feature>
<keyword evidence="10 13" id="KW-1133">Transmembrane helix</keyword>
<dbReference type="PANTHER" id="PTHR45977">
    <property type="entry name" value="TARGET OF ERK KINASE MPK-1"/>
    <property type="match status" value="1"/>
</dbReference>
<feature type="transmembrane region" description="Helical" evidence="13">
    <location>
        <begin position="83"/>
        <end position="102"/>
    </location>
</feature>
<evidence type="ECO:0000256" key="9">
    <source>
        <dbReference type="ARBA" id="ARBA00022833"/>
    </source>
</evidence>
<organism evidence="14 15">
    <name type="scientific">Amborella trichopoda</name>
    <dbReference type="NCBI Taxonomy" id="13333"/>
    <lineage>
        <taxon>Eukaryota</taxon>
        <taxon>Viridiplantae</taxon>
        <taxon>Streptophyta</taxon>
        <taxon>Embryophyta</taxon>
        <taxon>Tracheophyta</taxon>
        <taxon>Spermatophyta</taxon>
        <taxon>Magnoliopsida</taxon>
        <taxon>Amborellales</taxon>
        <taxon>Amborellaceae</taxon>
        <taxon>Amborella</taxon>
    </lineage>
</organism>
<name>W1NKY9_AMBTC</name>